<name>A0A066USK5_9VIBR</name>
<dbReference type="InterPro" id="IPR042279">
    <property type="entry name" value="Pep_M60_3"/>
</dbReference>
<organism evidence="3 4">
    <name type="scientific">Vibrio fortis</name>
    <dbReference type="NCBI Taxonomy" id="212667"/>
    <lineage>
        <taxon>Bacteria</taxon>
        <taxon>Pseudomonadati</taxon>
        <taxon>Pseudomonadota</taxon>
        <taxon>Gammaproteobacteria</taxon>
        <taxon>Vibrionales</taxon>
        <taxon>Vibrionaceae</taxon>
        <taxon>Vibrio</taxon>
    </lineage>
</organism>
<dbReference type="PROSITE" id="PS51257">
    <property type="entry name" value="PROKAR_LIPOPROTEIN"/>
    <property type="match status" value="1"/>
</dbReference>
<feature type="domain" description="Peptidase M60" evidence="2">
    <location>
        <begin position="456"/>
        <end position="786"/>
    </location>
</feature>
<feature type="signal peptide" evidence="1">
    <location>
        <begin position="1"/>
        <end position="18"/>
    </location>
</feature>
<evidence type="ECO:0000259" key="2">
    <source>
        <dbReference type="PROSITE" id="PS51723"/>
    </source>
</evidence>
<evidence type="ECO:0000313" key="3">
    <source>
        <dbReference type="EMBL" id="KDN30426.1"/>
    </source>
</evidence>
<dbReference type="Gene3D" id="1.10.390.30">
    <property type="entry name" value="Peptidase M60, enhancin-like domain 3"/>
    <property type="match status" value="1"/>
</dbReference>
<reference evidence="3 4" key="1">
    <citation type="submission" date="2014-02" db="EMBL/GenBank/DDBJ databases">
        <title>Vibrio fortis Dalian14 Genome Sequencing.</title>
        <authorList>
            <person name="Wang Y."/>
            <person name="Song L."/>
            <person name="Liu G."/>
            <person name="Ding J."/>
        </authorList>
    </citation>
    <scope>NUCLEOTIDE SEQUENCE [LARGE SCALE GENOMIC DNA]</scope>
    <source>
        <strain evidence="3 4">Dalian14</strain>
    </source>
</reference>
<sequence length="910" mass="102651">MKKSTLFLCMAMPSLLLTGCGGGSGSDGSTQPKTAVQKALESGDASLVSDPSEFITASESLVSDLNRQYNQIKNHLMQGEAGQSLNQLHWDPTHDTAIISPTYGFNDTILKTNKAMNDSYADQELVIGVAGYTSSQTRYAALASNPFRTQQRFPDSVNEQMETWLKNLFSWTVGSDKPTRIVMAQMDQSYYFPDDGATRNWIKGNINTEAVINDDDACDAGKLKACLEDKPDLLIISQKLNDGDNLSDVVEGLNYAFEHQIPVLYLHLDGGMTELGRALFAEMHIQYVGDNYWRKLGLSDWDPKQLVDQIPDSIVAEQALLKRLKDDSFNVDLKLCDDKSCTDESLMNSEFYQAANTIRTHLNNLDKQKVDLFANDDYQYEKLILLLADSYRQGVTYPMDKNNTERIDFLRSYFSDYAQYQSRTLNAAQPSLGNFSTKTFEDVPLVSKTVMLESKRHFRSAGLYALPGQTIKVTRIDSNDVSTSIAFNSLRSGATHEFSKDGGYARPKFLTSVAYPVESGETITLTSAYGGTLQVHFDKNDINVELKFENVAQHPVWRSEEDNERFVAELEEAKFDWAELITPGFEVHSKLDKMQTSIGSSDWNQPHDMALATERYMHNFPHALAGFRGPGIDEIAEVHGYGESKGWQVETIDIVKHMNADQATCGYGCSGNPYDAYWSFHPLGHGDLHELGHGLEKGRFRFSGWDGHATTNYYSYYSKSRYYLDTGKVSDCQSLDFKGQYELLQQSRTQPDPNAFMAQQNQTSWSWGARVFIQMMMLAQEQGVIDYGWHMLGRLHLIEREFNRLKSSDELWDANKQNIGFDSYSRDEANQISNDDWLLIALSYVNERDMRSYLDMWGFSFSDKAKQQVATLSLAPMPLTYFASSSKGYCVDEFAKTPISVDGVTAWPLN</sequence>
<dbReference type="SMART" id="SM01276">
    <property type="entry name" value="M60-like"/>
    <property type="match status" value="1"/>
</dbReference>
<dbReference type="NCBIfam" id="NF038322">
    <property type="entry name" value="ImpA_fam_HExGH"/>
    <property type="match status" value="1"/>
</dbReference>
<accession>A0A066USK5</accession>
<dbReference type="Proteomes" id="UP000027219">
    <property type="component" value="Unassembled WGS sequence"/>
</dbReference>
<proteinExistence type="predicted"/>
<feature type="chain" id="PRO_5001627504" description="Peptidase M60 domain-containing protein" evidence="1">
    <location>
        <begin position="19"/>
        <end position="910"/>
    </location>
</feature>
<dbReference type="InterPro" id="IPR041549">
    <property type="entry name" value="IMPa_helical"/>
</dbReference>
<evidence type="ECO:0000256" key="1">
    <source>
        <dbReference type="SAM" id="SignalP"/>
    </source>
</evidence>
<keyword evidence="1" id="KW-0732">Signal</keyword>
<dbReference type="InterPro" id="IPR031161">
    <property type="entry name" value="Peptidase_M60_dom"/>
</dbReference>
<evidence type="ECO:0000313" key="4">
    <source>
        <dbReference type="Proteomes" id="UP000027219"/>
    </source>
</evidence>
<comment type="caution">
    <text evidence="3">The sequence shown here is derived from an EMBL/GenBank/DDBJ whole genome shotgun (WGS) entry which is preliminary data.</text>
</comment>
<dbReference type="STRING" id="212667.VFDL14_06775"/>
<dbReference type="OrthoDB" id="9122461at2"/>
<dbReference type="RefSeq" id="WP_032549473.1">
    <property type="nucleotide sequence ID" value="NZ_JFFR01000002.1"/>
</dbReference>
<dbReference type="PROSITE" id="PS51723">
    <property type="entry name" value="PEPTIDASE_M60"/>
    <property type="match status" value="1"/>
</dbReference>
<dbReference type="Pfam" id="PF18642">
    <property type="entry name" value="IMPa_helical"/>
    <property type="match status" value="1"/>
</dbReference>
<keyword evidence="4" id="KW-1185">Reference proteome</keyword>
<protein>
    <recommendedName>
        <fullName evidence="2">Peptidase M60 domain-containing protein</fullName>
    </recommendedName>
</protein>
<gene>
    <name evidence="3" type="ORF">VFDL14_06775</name>
</gene>
<dbReference type="AlphaFoldDB" id="A0A066USK5"/>
<dbReference type="EMBL" id="JFFR01000002">
    <property type="protein sequence ID" value="KDN30426.1"/>
    <property type="molecule type" value="Genomic_DNA"/>
</dbReference>